<dbReference type="Proteomes" id="UP001632037">
    <property type="component" value="Unassembled WGS sequence"/>
</dbReference>
<name>A0ABD3F4U5_9STRA</name>
<feature type="region of interest" description="Disordered" evidence="1">
    <location>
        <begin position="120"/>
        <end position="163"/>
    </location>
</feature>
<organism evidence="2 3">
    <name type="scientific">Phytophthora oleae</name>
    <dbReference type="NCBI Taxonomy" id="2107226"/>
    <lineage>
        <taxon>Eukaryota</taxon>
        <taxon>Sar</taxon>
        <taxon>Stramenopiles</taxon>
        <taxon>Oomycota</taxon>
        <taxon>Peronosporomycetes</taxon>
        <taxon>Peronosporales</taxon>
        <taxon>Peronosporaceae</taxon>
        <taxon>Phytophthora</taxon>
    </lineage>
</organism>
<keyword evidence="3" id="KW-1185">Reference proteome</keyword>
<sequence>MCSGYLSPSLGINQRKTLSRLEKSVKPQNFAAIRLPDQGVPPLSRILEWAIHMVDPNHVSDILANYPIIIDDDFLGARAAKSEREFVVAADYDNNFVIPCSLVVKLKAVVEVEKKKRSKSSFNDDSELDHPDGTTRENMAFIPGGTPRLPVERSIGWRGTTTS</sequence>
<comment type="caution">
    <text evidence="2">The sequence shown here is derived from an EMBL/GenBank/DDBJ whole genome shotgun (WGS) entry which is preliminary data.</text>
</comment>
<proteinExistence type="predicted"/>
<evidence type="ECO:0000313" key="3">
    <source>
        <dbReference type="Proteomes" id="UP001632037"/>
    </source>
</evidence>
<protein>
    <submittedName>
        <fullName evidence="2">Uncharacterized protein</fullName>
    </submittedName>
</protein>
<accession>A0ABD3F4U5</accession>
<gene>
    <name evidence="2" type="ORF">V7S43_013127</name>
</gene>
<evidence type="ECO:0000256" key="1">
    <source>
        <dbReference type="SAM" id="MobiDB-lite"/>
    </source>
</evidence>
<dbReference type="AlphaFoldDB" id="A0ABD3F4U5"/>
<reference evidence="2 3" key="1">
    <citation type="submission" date="2024-09" db="EMBL/GenBank/DDBJ databases">
        <title>Genome sequencing and assembly of Phytophthora oleae, isolate VK10A, causative agent of rot of olive drupes.</title>
        <authorList>
            <person name="Conti Taguali S."/>
            <person name="Riolo M."/>
            <person name="La Spada F."/>
            <person name="Cacciola S.O."/>
            <person name="Dionisio G."/>
        </authorList>
    </citation>
    <scope>NUCLEOTIDE SEQUENCE [LARGE SCALE GENOMIC DNA]</scope>
    <source>
        <strain evidence="2 3">VK10A</strain>
    </source>
</reference>
<dbReference type="EMBL" id="JBIMZQ010000034">
    <property type="protein sequence ID" value="KAL3661833.1"/>
    <property type="molecule type" value="Genomic_DNA"/>
</dbReference>
<evidence type="ECO:0000313" key="2">
    <source>
        <dbReference type="EMBL" id="KAL3661833.1"/>
    </source>
</evidence>